<dbReference type="GO" id="GO:0046872">
    <property type="term" value="F:metal ion binding"/>
    <property type="evidence" value="ECO:0007669"/>
    <property type="project" value="UniProtKB-KW"/>
</dbReference>
<reference evidence="2" key="2">
    <citation type="submission" date="2018-02" db="EMBL/GenBank/DDBJ databases">
        <title>Complete genome sequence of the Methanococcus maripaludis type strain JJ (DSM 2067), a model for selenoprotein synthesis in Archaea.</title>
        <authorList>
            <person name="Poehlein A."/>
            <person name="Heym D."/>
            <person name="Quitzke V."/>
            <person name="Fersch J."/>
            <person name="Daniel R."/>
            <person name="Rother M."/>
        </authorList>
    </citation>
    <scope>NUCLEOTIDE SEQUENCE [LARGE SCALE GENOMIC DNA]</scope>
    <source>
        <strain evidence="2">DSM 2067</strain>
    </source>
</reference>
<dbReference type="GO" id="GO:0043565">
    <property type="term" value="F:sequence-specific DNA binding"/>
    <property type="evidence" value="ECO:0007669"/>
    <property type="project" value="InterPro"/>
</dbReference>
<gene>
    <name evidence="3" type="ORF">HNP96_000832</name>
    <name evidence="2" type="ORF">MMJJ_12950</name>
</gene>
<dbReference type="AlphaFoldDB" id="A0A2L1CBE4"/>
<evidence type="ECO:0000313" key="2">
    <source>
        <dbReference type="EMBL" id="AVB76675.1"/>
    </source>
</evidence>
<dbReference type="SUPFAM" id="SSF74784">
    <property type="entry name" value="Translin"/>
    <property type="match status" value="1"/>
</dbReference>
<feature type="binding site" evidence="1">
    <location>
        <position position="117"/>
    </location>
    <ligand>
        <name>Mg(2+)</name>
        <dbReference type="ChEBI" id="CHEBI:18420"/>
    </ligand>
</feature>
<evidence type="ECO:0000313" key="3">
    <source>
        <dbReference type="EMBL" id="MBB6496811.1"/>
    </source>
</evidence>
<dbReference type="EMBL" id="CP026606">
    <property type="protein sequence ID" value="AVB76675.1"/>
    <property type="molecule type" value="Genomic_DNA"/>
</dbReference>
<dbReference type="Proteomes" id="UP000239462">
    <property type="component" value="Chromosome"/>
</dbReference>
<accession>A0A2L1CBE4</accession>
<keyword evidence="1" id="KW-0479">Metal-binding</keyword>
<evidence type="ECO:0000313" key="4">
    <source>
        <dbReference type="Proteomes" id="UP000239462"/>
    </source>
</evidence>
<dbReference type="InterPro" id="IPR036081">
    <property type="entry name" value="Translin_sf"/>
</dbReference>
<proteinExistence type="predicted"/>
<dbReference type="KEGG" id="mmad:MMJJ_12950"/>
<dbReference type="EMBL" id="JACHED010000001">
    <property type="protein sequence ID" value="MBB6496811.1"/>
    <property type="molecule type" value="Genomic_DNA"/>
</dbReference>
<feature type="binding site" evidence="1">
    <location>
        <position position="80"/>
    </location>
    <ligand>
        <name>Mg(2+)</name>
        <dbReference type="ChEBI" id="CHEBI:18420"/>
    </ligand>
</feature>
<dbReference type="GeneID" id="36102381"/>
<dbReference type="CDD" id="cd14820">
    <property type="entry name" value="TRAX"/>
    <property type="match status" value="1"/>
</dbReference>
<reference evidence="4" key="1">
    <citation type="journal article" date="2018" name="Genome Announc.">
        <title>Complete Genome Sequence of the Methanococcus maripaludis Type Strain JJ (DSM 2067), a Model for Selenoprotein Synthesis in Archaea.</title>
        <authorList>
            <person name="Poehlein A."/>
            <person name="Heym D."/>
            <person name="Quitzke V."/>
            <person name="Fersch J."/>
            <person name="Daniel R."/>
            <person name="Rother M."/>
        </authorList>
    </citation>
    <scope>NUCLEOTIDE SEQUENCE [LARGE SCALE GENOMIC DNA]</scope>
    <source>
        <strain evidence="4">DSM 2067</strain>
    </source>
</reference>
<dbReference type="PANTHER" id="PTHR10741">
    <property type="entry name" value="TRANSLIN AND TRANSLIN ASSOCIATED PROTEIN X"/>
    <property type="match status" value="1"/>
</dbReference>
<evidence type="ECO:0000256" key="1">
    <source>
        <dbReference type="PIRSR" id="PIRSR602848-1"/>
    </source>
</evidence>
<dbReference type="NCBIfam" id="NF011159">
    <property type="entry name" value="PRK14562.1-4"/>
    <property type="match status" value="1"/>
</dbReference>
<dbReference type="Proteomes" id="UP000590564">
    <property type="component" value="Unassembled WGS sequence"/>
</dbReference>
<organism evidence="2 4">
    <name type="scientific">Methanococcus maripaludis</name>
    <name type="common">Methanococcus deltae</name>
    <dbReference type="NCBI Taxonomy" id="39152"/>
    <lineage>
        <taxon>Archaea</taxon>
        <taxon>Methanobacteriati</taxon>
        <taxon>Methanobacteriota</taxon>
        <taxon>Methanomada group</taxon>
        <taxon>Methanococci</taxon>
        <taxon>Methanococcales</taxon>
        <taxon>Methanococcaceae</taxon>
        <taxon>Methanococcus</taxon>
    </lineage>
</organism>
<sequence>MKNSSYLLEFFEKKNETREKILKISREIVKDSGLIIRKTQKGETVDFSDIEEKLKKLKNYSENHFEFQKYRGTPEQEYVEARVYYSVIFENKILEFSDFESTLEENYILGLCDVIGELRRITLESIRKDEKTKAELYFEYMNKIYDFLMEFDNYHVIDGLRRKQDVSRSLIEKTHGDIVNFNENLKLRIELSKFNK</sequence>
<name>A0A2L1CBE4_METMI</name>
<keyword evidence="1" id="KW-0460">Magnesium</keyword>
<dbReference type="InterPro" id="IPR002848">
    <property type="entry name" value="Translin_fam"/>
</dbReference>
<protein>
    <submittedName>
        <fullName evidence="2 3">Translin</fullName>
    </submittedName>
</protein>
<dbReference type="Pfam" id="PF01997">
    <property type="entry name" value="Translin"/>
    <property type="match status" value="1"/>
</dbReference>
<evidence type="ECO:0000313" key="5">
    <source>
        <dbReference type="Proteomes" id="UP000590564"/>
    </source>
</evidence>
<dbReference type="Gene3D" id="1.20.58.2140">
    <property type="match status" value="1"/>
</dbReference>
<reference evidence="3 5" key="3">
    <citation type="submission" date="2020-08" db="EMBL/GenBank/DDBJ databases">
        <title>Genomic Encyclopedia of Type Strains, Phase IV (KMG-V): Genome sequencing to study the core and pangenomes of soil and plant-associated prokaryotes.</title>
        <authorList>
            <person name="Whitman W."/>
        </authorList>
    </citation>
    <scope>NUCLEOTIDE SEQUENCE [LARGE SCALE GENOMIC DNA]</scope>
    <source>
        <strain evidence="3 5">D1</strain>
    </source>
</reference>
<dbReference type="RefSeq" id="WP_104838140.1">
    <property type="nucleotide sequence ID" value="NZ_CP026606.1"/>
</dbReference>